<comment type="subcellular location">
    <subcellularLocation>
        <location evidence="1">Membrane</location>
        <topology evidence="1">Multi-pass membrane protein</topology>
    </subcellularLocation>
</comment>
<evidence type="ECO:0000313" key="8">
    <source>
        <dbReference type="Proteomes" id="UP001205906"/>
    </source>
</evidence>
<keyword evidence="8" id="KW-1185">Reference proteome</keyword>
<evidence type="ECO:0000256" key="4">
    <source>
        <dbReference type="ARBA" id="ARBA00023136"/>
    </source>
</evidence>
<feature type="transmembrane region" description="Helical" evidence="5">
    <location>
        <begin position="258"/>
        <end position="279"/>
    </location>
</feature>
<feature type="transmembrane region" description="Helical" evidence="5">
    <location>
        <begin position="129"/>
        <end position="151"/>
    </location>
</feature>
<feature type="transmembrane region" description="Helical" evidence="5">
    <location>
        <begin position="395"/>
        <end position="415"/>
    </location>
</feature>
<dbReference type="SUPFAM" id="SSF103473">
    <property type="entry name" value="MFS general substrate transporter"/>
    <property type="match status" value="1"/>
</dbReference>
<evidence type="ECO:0000256" key="2">
    <source>
        <dbReference type="ARBA" id="ARBA00022692"/>
    </source>
</evidence>
<feature type="transmembrane region" description="Helical" evidence="5">
    <location>
        <begin position="192"/>
        <end position="214"/>
    </location>
</feature>
<protein>
    <submittedName>
        <fullName evidence="7">MFS transporter</fullName>
    </submittedName>
</protein>
<feature type="transmembrane region" description="Helical" evidence="5">
    <location>
        <begin position="96"/>
        <end position="117"/>
    </location>
</feature>
<keyword evidence="4 5" id="KW-0472">Membrane</keyword>
<feature type="transmembrane region" description="Helical" evidence="5">
    <location>
        <begin position="421"/>
        <end position="444"/>
    </location>
</feature>
<feature type="transmembrane region" description="Helical" evidence="5">
    <location>
        <begin position="157"/>
        <end position="180"/>
    </location>
</feature>
<gene>
    <name evidence="7" type="ORF">NGM99_04605</name>
</gene>
<dbReference type="EMBL" id="JAMXQS010000002">
    <property type="protein sequence ID" value="MCO6049066.1"/>
    <property type="molecule type" value="Genomic_DNA"/>
</dbReference>
<dbReference type="PANTHER" id="PTHR23501">
    <property type="entry name" value="MAJOR FACILITATOR SUPERFAMILY"/>
    <property type="match status" value="1"/>
</dbReference>
<feature type="transmembrane region" description="Helical" evidence="5">
    <location>
        <begin position="220"/>
        <end position="237"/>
    </location>
</feature>
<keyword evidence="3 5" id="KW-1133">Transmembrane helix</keyword>
<feature type="transmembrane region" description="Helical" evidence="5">
    <location>
        <begin position="40"/>
        <end position="59"/>
    </location>
</feature>
<dbReference type="InterPro" id="IPR020846">
    <property type="entry name" value="MFS_dom"/>
</dbReference>
<proteinExistence type="predicted"/>
<keyword evidence="2 5" id="KW-0812">Transmembrane</keyword>
<feature type="domain" description="Major facilitator superfamily (MFS) profile" evidence="6">
    <location>
        <begin position="5"/>
        <end position="450"/>
    </location>
</feature>
<name>A0ABT1C4K4_9HYPH</name>
<evidence type="ECO:0000256" key="3">
    <source>
        <dbReference type="ARBA" id="ARBA00022989"/>
    </source>
</evidence>
<reference evidence="7 8" key="1">
    <citation type="submission" date="2022-06" db="EMBL/GenBank/DDBJ databases">
        <title>Mesorhizobium sp. strain RP14 Genome sequencing and assembly.</title>
        <authorList>
            <person name="Kim I."/>
        </authorList>
    </citation>
    <scope>NUCLEOTIDE SEQUENCE [LARGE SCALE GENOMIC DNA]</scope>
    <source>
        <strain evidence="8">RP14(2022)</strain>
    </source>
</reference>
<feature type="transmembrane region" description="Helical" evidence="5">
    <location>
        <begin position="349"/>
        <end position="374"/>
    </location>
</feature>
<dbReference type="RefSeq" id="WP_252816440.1">
    <property type="nucleotide sequence ID" value="NZ_JAMXQS010000002.1"/>
</dbReference>
<dbReference type="Gene3D" id="1.20.1250.20">
    <property type="entry name" value="MFS general substrate transporter like domains"/>
    <property type="match status" value="1"/>
</dbReference>
<feature type="transmembrane region" description="Helical" evidence="5">
    <location>
        <begin position="291"/>
        <end position="312"/>
    </location>
</feature>
<accession>A0ABT1C4K4</accession>
<feature type="transmembrane region" description="Helical" evidence="5">
    <location>
        <begin position="324"/>
        <end position="343"/>
    </location>
</feature>
<evidence type="ECO:0000313" key="7">
    <source>
        <dbReference type="EMBL" id="MCO6049066.1"/>
    </source>
</evidence>
<comment type="caution">
    <text evidence="7">The sequence shown here is derived from an EMBL/GenBank/DDBJ whole genome shotgun (WGS) entry which is preliminary data.</text>
</comment>
<feature type="transmembrane region" description="Helical" evidence="5">
    <location>
        <begin position="71"/>
        <end position="90"/>
    </location>
</feature>
<dbReference type="Proteomes" id="UP001205906">
    <property type="component" value="Unassembled WGS sequence"/>
</dbReference>
<evidence type="ECO:0000256" key="5">
    <source>
        <dbReference type="SAM" id="Phobius"/>
    </source>
</evidence>
<dbReference type="Pfam" id="PF07690">
    <property type="entry name" value="MFS_1"/>
    <property type="match status" value="2"/>
</dbReference>
<dbReference type="PANTHER" id="PTHR23501:SF1">
    <property type="entry name" value="TRANSPORT PROTEIN HSRA-RELATED"/>
    <property type="match status" value="1"/>
</dbReference>
<dbReference type="Gene3D" id="1.20.1720.10">
    <property type="entry name" value="Multidrug resistance protein D"/>
    <property type="match status" value="1"/>
</dbReference>
<dbReference type="InterPro" id="IPR011701">
    <property type="entry name" value="MFS"/>
</dbReference>
<dbReference type="PRINTS" id="PR01036">
    <property type="entry name" value="TCRTETB"/>
</dbReference>
<evidence type="ECO:0000259" key="6">
    <source>
        <dbReference type="PROSITE" id="PS50850"/>
    </source>
</evidence>
<organism evidence="7 8">
    <name type="scientific">Mesorhizobium liriopis</name>
    <dbReference type="NCBI Taxonomy" id="2953882"/>
    <lineage>
        <taxon>Bacteria</taxon>
        <taxon>Pseudomonadati</taxon>
        <taxon>Pseudomonadota</taxon>
        <taxon>Alphaproteobacteria</taxon>
        <taxon>Hyphomicrobiales</taxon>
        <taxon>Phyllobacteriaceae</taxon>
        <taxon>Mesorhizobium</taxon>
    </lineage>
</organism>
<evidence type="ECO:0000256" key="1">
    <source>
        <dbReference type="ARBA" id="ARBA00004141"/>
    </source>
</evidence>
<dbReference type="InterPro" id="IPR036259">
    <property type="entry name" value="MFS_trans_sf"/>
</dbReference>
<dbReference type="PROSITE" id="PS50850">
    <property type="entry name" value="MFS"/>
    <property type="match status" value="1"/>
</dbReference>
<sequence length="471" mass="49311">MNRTTPLILAVALFMENMDSTVIATALPAIAKDLGTSPIALKLALTAYLVALAVFIPISGWMADRFGAKKVFRIAIGVFVVGSILCALANSLGFIVVARVIQGAGGAMMTPVARLLLVRSTDKRELVSAMAWLTIPGLIGPMLGPPVGGFITTFVSWHWIFLINVPIGILGIALSGRFLPDTPPVSNGSVDWTGFVLSALAASGIVFGLSVVSLPALPPAIGLLTLAVGVVSAWAYIRHARGRANPLLDLSLFRNQTFRAAINGGVLFRIGNGATPFLLPLLLQLGFGLTPFQSGSITFVSAMGAITMKFVARRALRTFGFRTVLVLASVIGAAFVAACGFFSPETPIYLMMGVLFFSGFFRSLFFTSANALVFADIGERDASQATALSASFQQVSIALGVAVAGGILEGMTLLTGEPINLHSFFVAFLLVSAITATAALPFFFMPPDAGQNVSGHKGRIADGNARVQAAV</sequence>